<dbReference type="Gene3D" id="3.40.50.300">
    <property type="entry name" value="P-loop containing nucleotide triphosphate hydrolases"/>
    <property type="match status" value="1"/>
</dbReference>
<name>A0A413S3C4_9FIRM</name>
<proteinExistence type="predicted"/>
<evidence type="ECO:0000313" key="2">
    <source>
        <dbReference type="Proteomes" id="UP000284598"/>
    </source>
</evidence>
<accession>A0A413S3C4</accession>
<dbReference type="Pfam" id="PF13481">
    <property type="entry name" value="AAA_25"/>
    <property type="match status" value="1"/>
</dbReference>
<gene>
    <name evidence="1" type="ORF">DW929_03120</name>
</gene>
<sequence>MNNKTTVTALNVSVGADNGQSPSVTKHSNSITDNNCVRNLQSTGTLVGENLETVSMEELYDTVYPIKKPLVENLIYNGVYLFVGAPKVGKSFLMAEIGFCVSAGIDLWGHKTNQGTVLYLALEDNYARLQQRLSRMFGIDVAEHFYFATRSKNLNEGLEEQLKEFLVAHADTRLVIIDTLQRIKEISRDKFSYANDYDIITKLKHFADEHNICILVVHHTRKMDSSDAFEMISGTNGLLGAADGAFIMQKEKRTDLKATVDITGRDQQDQKLYLKFESELCLWKFEKAETELWKEPEDKVLSAVNTYLMEAGCFQGTASELMDKIPEINLVPNQLTRQLNIKAGRLYEDYGIRYDNKRCHDGRIITLEYEKE</sequence>
<dbReference type="Proteomes" id="UP000284598">
    <property type="component" value="Unassembled WGS sequence"/>
</dbReference>
<reference evidence="1 2" key="1">
    <citation type="submission" date="2018-08" db="EMBL/GenBank/DDBJ databases">
        <title>A genome reference for cultivated species of the human gut microbiota.</title>
        <authorList>
            <person name="Zou Y."/>
            <person name="Xue W."/>
            <person name="Luo G."/>
        </authorList>
    </citation>
    <scope>NUCLEOTIDE SEQUENCE [LARGE SCALE GENOMIC DNA]</scope>
    <source>
        <strain evidence="1 2">AM43-2</strain>
    </source>
</reference>
<comment type="caution">
    <text evidence="1">The sequence shown here is derived from an EMBL/GenBank/DDBJ whole genome shotgun (WGS) entry which is preliminary data.</text>
</comment>
<dbReference type="RefSeq" id="WP_118024874.1">
    <property type="nucleotide sequence ID" value="NZ_QSFO01000003.1"/>
</dbReference>
<dbReference type="SUPFAM" id="SSF52540">
    <property type="entry name" value="P-loop containing nucleoside triphosphate hydrolases"/>
    <property type="match status" value="1"/>
</dbReference>
<organism evidence="1 2">
    <name type="scientific">Eubacterium ventriosum</name>
    <dbReference type="NCBI Taxonomy" id="39496"/>
    <lineage>
        <taxon>Bacteria</taxon>
        <taxon>Bacillati</taxon>
        <taxon>Bacillota</taxon>
        <taxon>Clostridia</taxon>
        <taxon>Eubacteriales</taxon>
        <taxon>Eubacteriaceae</taxon>
        <taxon>Eubacterium</taxon>
    </lineage>
</organism>
<evidence type="ECO:0000313" key="1">
    <source>
        <dbReference type="EMBL" id="RHA56088.1"/>
    </source>
</evidence>
<evidence type="ECO:0008006" key="3">
    <source>
        <dbReference type="Google" id="ProtNLM"/>
    </source>
</evidence>
<dbReference type="InterPro" id="IPR027417">
    <property type="entry name" value="P-loop_NTPase"/>
</dbReference>
<dbReference type="AlphaFoldDB" id="A0A413S3C4"/>
<dbReference type="EMBL" id="QSFO01000003">
    <property type="protein sequence ID" value="RHA56088.1"/>
    <property type="molecule type" value="Genomic_DNA"/>
</dbReference>
<protein>
    <recommendedName>
        <fullName evidence="3">AAA+ ATPase domain-containing protein</fullName>
    </recommendedName>
</protein>